<dbReference type="EMBL" id="CP012850">
    <property type="protein sequence ID" value="ALI34716.1"/>
    <property type="molecule type" value="Genomic_DNA"/>
</dbReference>
<name>A0A654LWA7_9ARCH</name>
<proteinExistence type="predicted"/>
<sequence length="134" mass="15203">MKIFNGRLATEDYMSTHSLTFSTPEMTLKKFAIWLGEHIKDSKTDTPTPRLLSYLEDKPESKTGMSFPPSRYLPDIDETFKPTGAIADFYSTQHENTSNTTKQSGDIEKKYCINCGGTIKYSSKFCNKCGYVQE</sequence>
<dbReference type="GeneID" id="60420675"/>
<organism evidence="1 2">
    <name type="scientific">Candidatus Nitrosocosmicus oleophilus</name>
    <dbReference type="NCBI Taxonomy" id="1353260"/>
    <lineage>
        <taxon>Archaea</taxon>
        <taxon>Nitrososphaerota</taxon>
        <taxon>Nitrososphaeria</taxon>
        <taxon>Nitrososphaerales</taxon>
        <taxon>Nitrososphaeraceae</taxon>
        <taxon>Candidatus Nitrosocosmicus</taxon>
    </lineage>
</organism>
<dbReference type="KEGG" id="taa:NMY3_00504"/>
<dbReference type="Proteomes" id="UP000058925">
    <property type="component" value="Chromosome"/>
</dbReference>
<dbReference type="OrthoDB" id="6984at2157"/>
<reference evidence="2" key="1">
    <citation type="submission" date="2015-10" db="EMBL/GenBank/DDBJ databases">
        <title>Niche specialization of a soil ammonia-oxidizing archaeon, Candidatus Nitrosocosmicus oleophilus.</title>
        <authorList>
            <person name="Jung M.-Y."/>
            <person name="Rhee S.-K."/>
        </authorList>
    </citation>
    <scope>NUCLEOTIDE SEQUENCE [LARGE SCALE GENOMIC DNA]</scope>
    <source>
        <strain evidence="2">MY3</strain>
    </source>
</reference>
<evidence type="ECO:0008006" key="3">
    <source>
        <dbReference type="Google" id="ProtNLM"/>
    </source>
</evidence>
<gene>
    <name evidence="1" type="ORF">NMY3_00504</name>
</gene>
<protein>
    <recommendedName>
        <fullName evidence="3">Zinc-ribbon domain-containing protein</fullName>
    </recommendedName>
</protein>
<dbReference type="RefSeq" id="WP_196817328.1">
    <property type="nucleotide sequence ID" value="NZ_CP012850.1"/>
</dbReference>
<evidence type="ECO:0000313" key="1">
    <source>
        <dbReference type="EMBL" id="ALI34716.1"/>
    </source>
</evidence>
<evidence type="ECO:0000313" key="2">
    <source>
        <dbReference type="Proteomes" id="UP000058925"/>
    </source>
</evidence>
<accession>A0A654LWA7</accession>
<keyword evidence="2" id="KW-1185">Reference proteome</keyword>
<dbReference type="AlphaFoldDB" id="A0A654LWA7"/>